<dbReference type="InterPro" id="IPR008250">
    <property type="entry name" value="ATPase_P-typ_transduc_dom_A_sf"/>
</dbReference>
<dbReference type="InterPro" id="IPR018303">
    <property type="entry name" value="ATPase_P-typ_P_site"/>
</dbReference>
<evidence type="ECO:0000256" key="4">
    <source>
        <dbReference type="ARBA" id="ARBA00023136"/>
    </source>
</evidence>
<evidence type="ECO:0000256" key="3">
    <source>
        <dbReference type="ARBA" id="ARBA00022989"/>
    </source>
</evidence>
<evidence type="ECO:0000256" key="1">
    <source>
        <dbReference type="ARBA" id="ARBA00004370"/>
    </source>
</evidence>
<dbReference type="PANTHER" id="PTHR24092:SF215">
    <property type="entry name" value="PHOSPHOLIPID-TRANSPORTING ATPASE"/>
    <property type="match status" value="1"/>
</dbReference>
<comment type="subcellular location">
    <subcellularLocation>
        <location evidence="1">Membrane</location>
    </subcellularLocation>
</comment>
<dbReference type="Gene3D" id="2.70.150.10">
    <property type="entry name" value="Calcium-transporting ATPase, cytoplasmic transduction domain A"/>
    <property type="match status" value="1"/>
</dbReference>
<reference evidence="5 6" key="1">
    <citation type="submission" date="2018-08" db="EMBL/GenBank/DDBJ databases">
        <authorList>
            <person name="Laetsch R D."/>
            <person name="Stevens L."/>
            <person name="Kumar S."/>
            <person name="Blaxter L. M."/>
        </authorList>
    </citation>
    <scope>NUCLEOTIDE SEQUENCE [LARGE SCALE GENOMIC DNA]</scope>
</reference>
<dbReference type="PROSITE" id="PS00154">
    <property type="entry name" value="ATPASE_E1_E2"/>
    <property type="match status" value="1"/>
</dbReference>
<keyword evidence="2" id="KW-0812">Transmembrane</keyword>
<dbReference type="PANTHER" id="PTHR24092">
    <property type="entry name" value="PROBABLE PHOSPHOLIPID-TRANSPORTING ATPASE"/>
    <property type="match status" value="1"/>
</dbReference>
<gene>
    <name evidence="5" type="ORF">NAV_LOCUS9741</name>
</gene>
<sequence length="229" mass="26369">MHWEQVIVGDFLHVCLDEIIPADILLIRSSDRVCFVTNLKQRYVPASLLPHSGEESLYRLTQLRSKVLFEKPNNQINQIRGQIIYENDVTEVIRNENMIFRGCQLQNTTFVEGIVLYADINTAIIIFISGSSYKIAACMMNVEIVQSNVILKCHSSNIPEELGRIQYIMPDKTGTLTENLMIFRPRIINGMDYDCEIKQSDLLNLQMNNIIANDELKRRVEIMDSQTDQ</sequence>
<name>A0A498SSH2_ACAVI</name>
<feature type="non-terminal residue" evidence="5">
    <location>
        <position position="229"/>
    </location>
</feature>
<dbReference type="Proteomes" id="UP000276991">
    <property type="component" value="Unassembled WGS sequence"/>
</dbReference>
<dbReference type="AlphaFoldDB" id="A0A498SSH2"/>
<dbReference type="GO" id="GO:0005886">
    <property type="term" value="C:plasma membrane"/>
    <property type="evidence" value="ECO:0007669"/>
    <property type="project" value="TreeGrafter"/>
</dbReference>
<accession>A0A498SSH2</accession>
<dbReference type="GO" id="GO:0140326">
    <property type="term" value="F:ATPase-coupled intramembrane lipid transporter activity"/>
    <property type="evidence" value="ECO:0007669"/>
    <property type="project" value="TreeGrafter"/>
</dbReference>
<dbReference type="EMBL" id="UPTC01004420">
    <property type="protein sequence ID" value="VBB34950.1"/>
    <property type="molecule type" value="Genomic_DNA"/>
</dbReference>
<dbReference type="STRING" id="6277.A0A498SSH2"/>
<keyword evidence="6" id="KW-1185">Reference proteome</keyword>
<evidence type="ECO:0000313" key="5">
    <source>
        <dbReference type="EMBL" id="VBB34950.1"/>
    </source>
</evidence>
<dbReference type="OrthoDB" id="377733at2759"/>
<keyword evidence="3" id="KW-1133">Transmembrane helix</keyword>
<organism evidence="5 6">
    <name type="scientific">Acanthocheilonema viteae</name>
    <name type="common">Filarial nematode worm</name>
    <name type="synonym">Dipetalonema viteae</name>
    <dbReference type="NCBI Taxonomy" id="6277"/>
    <lineage>
        <taxon>Eukaryota</taxon>
        <taxon>Metazoa</taxon>
        <taxon>Ecdysozoa</taxon>
        <taxon>Nematoda</taxon>
        <taxon>Chromadorea</taxon>
        <taxon>Rhabditida</taxon>
        <taxon>Spirurina</taxon>
        <taxon>Spiruromorpha</taxon>
        <taxon>Filarioidea</taxon>
        <taxon>Onchocercidae</taxon>
        <taxon>Acanthocheilonema</taxon>
    </lineage>
</organism>
<proteinExistence type="predicted"/>
<dbReference type="GO" id="GO:0045332">
    <property type="term" value="P:phospholipid translocation"/>
    <property type="evidence" value="ECO:0007669"/>
    <property type="project" value="TreeGrafter"/>
</dbReference>
<evidence type="ECO:0000256" key="2">
    <source>
        <dbReference type="ARBA" id="ARBA00022692"/>
    </source>
</evidence>
<evidence type="ECO:0000313" key="6">
    <source>
        <dbReference type="Proteomes" id="UP000276991"/>
    </source>
</evidence>
<protein>
    <submittedName>
        <fullName evidence="5">Uncharacterized protein</fullName>
    </submittedName>
</protein>
<keyword evidence="4" id="KW-0472">Membrane</keyword>
<dbReference type="SUPFAM" id="SSF81653">
    <property type="entry name" value="Calcium ATPase, transduction domain A"/>
    <property type="match status" value="1"/>
</dbReference>